<dbReference type="OrthoDB" id="9804325at2"/>
<dbReference type="GO" id="GO:0003684">
    <property type="term" value="F:damaged DNA binding"/>
    <property type="evidence" value="ECO:0007669"/>
    <property type="project" value="InterPro"/>
</dbReference>
<dbReference type="FunFam" id="3.40.50.300:FF:000546">
    <property type="entry name" value="Transcription-repair-coupling factor"/>
    <property type="match status" value="1"/>
</dbReference>
<gene>
    <name evidence="13 14" type="primary">mfd</name>
    <name evidence="14" type="ORF">CCAX7_007500</name>
</gene>
<keyword evidence="8 13" id="KW-0238">DNA-binding</keyword>
<dbReference type="Gene3D" id="3.90.1150.50">
    <property type="entry name" value="Transcription-repair-coupling factor, D7 domain"/>
    <property type="match status" value="1"/>
</dbReference>
<proteinExistence type="inferred from homology"/>
<dbReference type="Pfam" id="PF00271">
    <property type="entry name" value="Helicase_C"/>
    <property type="match status" value="1"/>
</dbReference>
<dbReference type="EC" id="3.6.4.-" evidence="13"/>
<evidence type="ECO:0000256" key="3">
    <source>
        <dbReference type="ARBA" id="ARBA00022741"/>
    </source>
</evidence>
<keyword evidence="2 13" id="KW-0963">Cytoplasm</keyword>
<name>A0A402D1T5_9BACT</name>
<dbReference type="SUPFAM" id="SSF141259">
    <property type="entry name" value="CarD-like"/>
    <property type="match status" value="1"/>
</dbReference>
<dbReference type="SMART" id="SM00487">
    <property type="entry name" value="DEXDc"/>
    <property type="match status" value="1"/>
</dbReference>
<evidence type="ECO:0000313" key="15">
    <source>
        <dbReference type="Proteomes" id="UP000287394"/>
    </source>
</evidence>
<evidence type="ECO:0000256" key="10">
    <source>
        <dbReference type="ARBA" id="ARBA00061104"/>
    </source>
</evidence>
<evidence type="ECO:0000256" key="12">
    <source>
        <dbReference type="ARBA" id="ARBA00070128"/>
    </source>
</evidence>
<keyword evidence="5 13" id="KW-0378">Hydrolase</keyword>
<dbReference type="NCBIfam" id="TIGR00580">
    <property type="entry name" value="mfd"/>
    <property type="match status" value="1"/>
</dbReference>
<organism evidence="14 15">
    <name type="scientific">Capsulimonas corticalis</name>
    <dbReference type="NCBI Taxonomy" id="2219043"/>
    <lineage>
        <taxon>Bacteria</taxon>
        <taxon>Bacillati</taxon>
        <taxon>Armatimonadota</taxon>
        <taxon>Armatimonadia</taxon>
        <taxon>Capsulimonadales</taxon>
        <taxon>Capsulimonadaceae</taxon>
        <taxon>Capsulimonas</taxon>
    </lineage>
</organism>
<comment type="similarity">
    <text evidence="11 13">In the C-terminal section; belongs to the helicase family. RecG subfamily.</text>
</comment>
<dbReference type="InterPro" id="IPR001650">
    <property type="entry name" value="Helicase_C-like"/>
</dbReference>
<dbReference type="CDD" id="cd17991">
    <property type="entry name" value="DEXHc_TRCF"/>
    <property type="match status" value="1"/>
</dbReference>
<dbReference type="InterPro" id="IPR004576">
    <property type="entry name" value="Mfd"/>
</dbReference>
<dbReference type="InterPro" id="IPR003711">
    <property type="entry name" value="CarD-like/TRCF_RID"/>
</dbReference>
<dbReference type="Pfam" id="PF17757">
    <property type="entry name" value="UvrB_inter"/>
    <property type="match status" value="1"/>
</dbReference>
<dbReference type="SUPFAM" id="SSF143517">
    <property type="entry name" value="TRCF domain-like"/>
    <property type="match status" value="1"/>
</dbReference>
<keyword evidence="15" id="KW-1185">Reference proteome</keyword>
<keyword evidence="7 13" id="KW-0067">ATP-binding</keyword>
<keyword evidence="6" id="KW-0347">Helicase</keyword>
<dbReference type="InterPro" id="IPR047112">
    <property type="entry name" value="RecG/Mfd"/>
</dbReference>
<dbReference type="InterPro" id="IPR005118">
    <property type="entry name" value="TRCF_C"/>
</dbReference>
<dbReference type="InterPro" id="IPR037235">
    <property type="entry name" value="TRCF-like_C_D7"/>
</dbReference>
<evidence type="ECO:0000256" key="1">
    <source>
        <dbReference type="ARBA" id="ARBA00004496"/>
    </source>
</evidence>
<keyword evidence="9 13" id="KW-0234">DNA repair</keyword>
<dbReference type="PANTHER" id="PTHR47964:SF1">
    <property type="entry name" value="ATP-DEPENDENT DNA HELICASE HOMOLOG RECG, CHLOROPLASTIC"/>
    <property type="match status" value="1"/>
</dbReference>
<comment type="similarity">
    <text evidence="10 13">In the N-terminal section; belongs to the UvrB family.</text>
</comment>
<dbReference type="KEGG" id="ccot:CCAX7_007500"/>
<dbReference type="GO" id="GO:0005737">
    <property type="term" value="C:cytoplasm"/>
    <property type="evidence" value="ECO:0007669"/>
    <property type="project" value="UniProtKB-SubCell"/>
</dbReference>
<dbReference type="Pfam" id="PF02559">
    <property type="entry name" value="CarD_TRCF_RID"/>
    <property type="match status" value="1"/>
</dbReference>
<dbReference type="Pfam" id="PF03461">
    <property type="entry name" value="TRCF"/>
    <property type="match status" value="1"/>
</dbReference>
<dbReference type="HAMAP" id="MF_00969">
    <property type="entry name" value="TRCF"/>
    <property type="match status" value="1"/>
</dbReference>
<evidence type="ECO:0000256" key="5">
    <source>
        <dbReference type="ARBA" id="ARBA00022801"/>
    </source>
</evidence>
<dbReference type="GO" id="GO:0003678">
    <property type="term" value="F:DNA helicase activity"/>
    <property type="evidence" value="ECO:0007669"/>
    <property type="project" value="TreeGrafter"/>
</dbReference>
<comment type="function">
    <text evidence="13">Couples transcription and DNA repair by recognizing RNA polymerase (RNAP) stalled at DNA lesions. Mediates ATP-dependent release of RNAP and its truncated transcript from the DNA, and recruitment of nucleotide excision repair machinery to the damaged site.</text>
</comment>
<comment type="subcellular location">
    <subcellularLocation>
        <location evidence="1 13">Cytoplasm</location>
    </subcellularLocation>
</comment>
<protein>
    <recommendedName>
        <fullName evidence="12 13">Transcription-repair-coupling factor</fullName>
        <shortName evidence="13">TRCF</shortName>
        <ecNumber evidence="13">3.6.4.-</ecNumber>
    </recommendedName>
</protein>
<dbReference type="PROSITE" id="PS51194">
    <property type="entry name" value="HELICASE_CTER"/>
    <property type="match status" value="1"/>
</dbReference>
<dbReference type="InterPro" id="IPR014001">
    <property type="entry name" value="Helicase_ATP-bd"/>
</dbReference>
<dbReference type="SMART" id="SM00982">
    <property type="entry name" value="TRCF"/>
    <property type="match status" value="1"/>
</dbReference>
<dbReference type="RefSeq" id="WP_119323453.1">
    <property type="nucleotide sequence ID" value="NZ_AP025739.1"/>
</dbReference>
<dbReference type="Proteomes" id="UP000287394">
    <property type="component" value="Chromosome"/>
</dbReference>
<evidence type="ECO:0000256" key="11">
    <source>
        <dbReference type="ARBA" id="ARBA00061399"/>
    </source>
</evidence>
<evidence type="ECO:0000256" key="4">
    <source>
        <dbReference type="ARBA" id="ARBA00022763"/>
    </source>
</evidence>
<reference evidence="14 15" key="1">
    <citation type="journal article" date="2019" name="Int. J. Syst. Evol. Microbiol.">
        <title>Capsulimonas corticalis gen. nov., sp. nov., an aerobic capsulated bacterium, of a novel bacterial order, Capsulimonadales ord. nov., of the class Armatimonadia of the phylum Armatimonadetes.</title>
        <authorList>
            <person name="Li J."/>
            <person name="Kudo C."/>
            <person name="Tonouchi A."/>
        </authorList>
    </citation>
    <scope>NUCLEOTIDE SEQUENCE [LARGE SCALE GENOMIC DNA]</scope>
    <source>
        <strain evidence="14 15">AX-7</strain>
    </source>
</reference>
<evidence type="ECO:0000256" key="7">
    <source>
        <dbReference type="ARBA" id="ARBA00022840"/>
    </source>
</evidence>
<dbReference type="PANTHER" id="PTHR47964">
    <property type="entry name" value="ATP-DEPENDENT DNA HELICASE HOMOLOG RECG, CHLOROPLASTIC"/>
    <property type="match status" value="1"/>
</dbReference>
<evidence type="ECO:0000256" key="6">
    <source>
        <dbReference type="ARBA" id="ARBA00022806"/>
    </source>
</evidence>
<dbReference type="InterPro" id="IPR027417">
    <property type="entry name" value="P-loop_NTPase"/>
</dbReference>
<dbReference type="InterPro" id="IPR036101">
    <property type="entry name" value="CarD-like/TRCF_RID_sf"/>
</dbReference>
<dbReference type="Gene3D" id="3.40.50.300">
    <property type="entry name" value="P-loop containing nucleotide triphosphate hydrolases"/>
    <property type="match status" value="2"/>
</dbReference>
<dbReference type="Gene3D" id="2.40.10.170">
    <property type="match status" value="1"/>
</dbReference>
<dbReference type="PROSITE" id="PS51192">
    <property type="entry name" value="HELICASE_ATP_BIND_1"/>
    <property type="match status" value="1"/>
</dbReference>
<dbReference type="GO" id="GO:0016787">
    <property type="term" value="F:hydrolase activity"/>
    <property type="evidence" value="ECO:0007669"/>
    <property type="project" value="UniProtKB-KW"/>
</dbReference>
<dbReference type="SUPFAM" id="SSF52540">
    <property type="entry name" value="P-loop containing nucleoside triphosphate hydrolases"/>
    <property type="match status" value="4"/>
</dbReference>
<dbReference type="FunCoup" id="A0A402D1T5">
    <property type="interactions" value="461"/>
</dbReference>
<dbReference type="InterPro" id="IPR041471">
    <property type="entry name" value="UvrB_inter"/>
</dbReference>
<keyword evidence="4 13" id="KW-0227">DNA damage</keyword>
<dbReference type="GO" id="GO:0005524">
    <property type="term" value="F:ATP binding"/>
    <property type="evidence" value="ECO:0007669"/>
    <property type="project" value="UniProtKB-UniRule"/>
</dbReference>
<evidence type="ECO:0000256" key="13">
    <source>
        <dbReference type="HAMAP-Rule" id="MF_00969"/>
    </source>
</evidence>
<sequence>MDLRELPALVDDLPAYHELKKRIAAGGLTQIEGLPVAAKSFILAQLARELGHPIVVVTYNADQAARICADLARYGVEDDALVNLAASTETLVFAEGAPDLAVLGRRTAALQKLARGEARLVVGPIGAFLQRTVAPEALRDRSVTITVNESVEIADLEKTLAGFGYDRVEAVENPGQWTRRGGILDIFPGDSLRPFRIDFFGDDVESIRPFDVESQRSVGKVETLAVHAVREAPLTEDAVAEAVARLQRELPGRMAQLRKTNEEGRGAEHAERLEERIEADIAQLSSRTYFDQTEYYLPYLEPREMCALDYLPEGALLVLDEPNQAKARLEQIEKEVIEIAQTRAARGEWLTDETPHACGFSAVVSHAAKSPATVIFSLLGQKVDGLRASDPISTQSGAMESFAGRFPSFFEALDGWLGARFRVVLVTEQSQKIRELLADHKIPASPQDRLQPGGEGGVYVLDGSLLGGFKLAEAALMVATDTDIFGHRAHQKPKKRAFKEGLKLTSYLELREGDYVVHINHGIGYYAGITRLKSKDGAERDYLLLEYAGGDKVYVPTDQIDRVQKYIGSQESTPTVTRLNSGEWSRATKKAQKQVQEMAADLIKLYAARKAATGHSIAPDTPWQMEMEEAFPYQETPDQLAAIEDVKRDLEDDKPMDRLICGDVGYGKTEVAIRAAFKVVNAGRQVAVLCPTTILAQQHLVTFRERLAQYPVKIEMLSRFVSKAEADRTIKALAEGNVDIVVGTHKLLSKDVKFRNLGMLVVDEEQRFGVAHKERIKAIKKNVDVLTLTATPIPRTLHMSLSGIRDMSLIDDPPEGRQPIKTYVKEYDDELIREVILRELDRGGQVYYLHNRIESITHVAEHLRRLVSQATAEIAHGQMHEDDLEDVMLRFANKEFNILVCTTIVESGLDIPNVNTIIVDNADKLGLAQLYQLRGRVGRSKRQGYAYLLYRKDKILSEIAEKRLGALREFSDLGSGYKVAMRDLEIRGAGNLLGAAQSGTVATVGFDLYTQLLSQAINELKGEDMEADWELPNVALPLDAHIPPRYIPSEAERILIYKKLTAVRRMEDVARIQEELEDRYGDPPRSVWNLLATLRLRLRCLEVGIGNIVAEKRRVAIRFQGTHIPMDTIKKLARLYMQHQFLPDVVFLATPDTPARMLTAVEEMVEVLAKALPKDGQPGVVDSPKQPPRPVGRTGVRSASA</sequence>
<keyword evidence="3 13" id="KW-0547">Nucleotide-binding</keyword>
<evidence type="ECO:0000313" key="14">
    <source>
        <dbReference type="EMBL" id="BDI28699.1"/>
    </source>
</evidence>
<dbReference type="EMBL" id="AP025739">
    <property type="protein sequence ID" value="BDI28699.1"/>
    <property type="molecule type" value="Genomic_DNA"/>
</dbReference>
<dbReference type="GO" id="GO:0000716">
    <property type="term" value="P:transcription-coupled nucleotide-excision repair, DNA damage recognition"/>
    <property type="evidence" value="ECO:0007669"/>
    <property type="project" value="UniProtKB-UniRule"/>
</dbReference>
<evidence type="ECO:0000256" key="8">
    <source>
        <dbReference type="ARBA" id="ARBA00023125"/>
    </source>
</evidence>
<dbReference type="GO" id="GO:0006355">
    <property type="term" value="P:regulation of DNA-templated transcription"/>
    <property type="evidence" value="ECO:0007669"/>
    <property type="project" value="UniProtKB-UniRule"/>
</dbReference>
<evidence type="ECO:0000256" key="2">
    <source>
        <dbReference type="ARBA" id="ARBA00022490"/>
    </source>
</evidence>
<dbReference type="Gene3D" id="3.40.50.11180">
    <property type="match status" value="1"/>
</dbReference>
<dbReference type="SMART" id="SM01058">
    <property type="entry name" value="CarD_TRCF"/>
    <property type="match status" value="1"/>
</dbReference>
<dbReference type="AlphaFoldDB" id="A0A402D1T5"/>
<dbReference type="Gene3D" id="3.30.2060.10">
    <property type="entry name" value="Penicillin-binding protein 1b domain"/>
    <property type="match status" value="1"/>
</dbReference>
<evidence type="ECO:0000256" key="9">
    <source>
        <dbReference type="ARBA" id="ARBA00023204"/>
    </source>
</evidence>
<dbReference type="Pfam" id="PF00270">
    <property type="entry name" value="DEAD"/>
    <property type="match status" value="1"/>
</dbReference>
<accession>A0A402D1T5</accession>
<dbReference type="InterPro" id="IPR011545">
    <property type="entry name" value="DEAD/DEAH_box_helicase_dom"/>
</dbReference>
<dbReference type="SMART" id="SM00490">
    <property type="entry name" value="HELICc"/>
    <property type="match status" value="1"/>
</dbReference>